<gene>
    <name evidence="2" type="ORF">CWC39_04190</name>
</gene>
<evidence type="ECO:0000313" key="3">
    <source>
        <dbReference type="Proteomes" id="UP000251047"/>
    </source>
</evidence>
<dbReference type="Proteomes" id="UP000251047">
    <property type="component" value="Unassembled WGS sequence"/>
</dbReference>
<accession>A0A364VC96</accession>
<feature type="region of interest" description="Disordered" evidence="1">
    <location>
        <begin position="1"/>
        <end position="59"/>
    </location>
</feature>
<proteinExistence type="predicted"/>
<protein>
    <submittedName>
        <fullName evidence="2">Uncharacterized protein</fullName>
    </submittedName>
</protein>
<comment type="caution">
    <text evidence="2">The sequence shown here is derived from an EMBL/GenBank/DDBJ whole genome shotgun (WGS) entry which is preliminary data.</text>
</comment>
<dbReference type="AlphaFoldDB" id="A0A364VC96"/>
<dbReference type="EMBL" id="PHQP01000022">
    <property type="protein sequence ID" value="RAV34257.1"/>
    <property type="molecule type" value="Genomic_DNA"/>
</dbReference>
<evidence type="ECO:0000256" key="1">
    <source>
        <dbReference type="SAM" id="MobiDB-lite"/>
    </source>
</evidence>
<dbReference type="RefSeq" id="WP_112769260.1">
    <property type="nucleotide sequence ID" value="NZ_CP063191.1"/>
</dbReference>
<sequence length="159" mass="17163">MTSPAESAADHADRATATATDYAPQAPVDATPDETPALASVGPEYAATSPGGERSTVNLDGLPAFRSMQGTLPSARFHVKRQMMEIQALMPESWKDGDVSEEDVLADVDKVDELFSKAEAMLLDRAKDRAEMERWLCAQENGEQALMDAFSVMAEQLGN</sequence>
<reference evidence="2 3" key="1">
    <citation type="journal article" date="2018" name="Syst. Appl. Microbiol.">
        <title>Corynebacterium heidelbergense sp. nov., isolated from the preen glands of Egyptian geese (Alopochen aegyptiacus).</title>
        <authorList>
            <person name="Braun M.S."/>
            <person name="Wang E."/>
            <person name="Zimmermann S."/>
            <person name="Wink M."/>
        </authorList>
    </citation>
    <scope>NUCLEOTIDE SEQUENCE [LARGE SCALE GENOMIC DNA]</scope>
    <source>
        <strain evidence="2 3">DSM 104638</strain>
    </source>
</reference>
<organism evidence="2 3">
    <name type="scientific">Corynebacterium heidelbergense</name>
    <dbReference type="NCBI Taxonomy" id="2055947"/>
    <lineage>
        <taxon>Bacteria</taxon>
        <taxon>Bacillati</taxon>
        <taxon>Actinomycetota</taxon>
        <taxon>Actinomycetes</taxon>
        <taxon>Mycobacteriales</taxon>
        <taxon>Corynebacteriaceae</taxon>
        <taxon>Corynebacterium</taxon>
    </lineage>
</organism>
<evidence type="ECO:0000313" key="2">
    <source>
        <dbReference type="EMBL" id="RAV34257.1"/>
    </source>
</evidence>
<dbReference type="OrthoDB" id="9948275at2"/>
<name>A0A364VC96_9CORY</name>